<feature type="compositionally biased region" description="Polar residues" evidence="1">
    <location>
        <begin position="85"/>
        <end position="99"/>
    </location>
</feature>
<feature type="compositionally biased region" description="Low complexity" evidence="1">
    <location>
        <begin position="144"/>
        <end position="168"/>
    </location>
</feature>
<dbReference type="Proteomes" id="UP001163152">
    <property type="component" value="Chromosome"/>
</dbReference>
<organism evidence="2 3">
    <name type="scientific">Thermocoleostomius sinensis A174</name>
    <dbReference type="NCBI Taxonomy" id="2016057"/>
    <lineage>
        <taxon>Bacteria</taxon>
        <taxon>Bacillati</taxon>
        <taxon>Cyanobacteriota</taxon>
        <taxon>Cyanophyceae</taxon>
        <taxon>Oculatellales</taxon>
        <taxon>Oculatellaceae</taxon>
        <taxon>Thermocoleostomius</taxon>
    </lineage>
</organism>
<dbReference type="KEGG" id="tsin:OXH18_17465"/>
<evidence type="ECO:0000313" key="2">
    <source>
        <dbReference type="EMBL" id="WAL58951.1"/>
    </source>
</evidence>
<gene>
    <name evidence="2" type="ORF">OXH18_17465</name>
</gene>
<proteinExistence type="predicted"/>
<keyword evidence="3" id="KW-1185">Reference proteome</keyword>
<feature type="compositionally biased region" description="Acidic residues" evidence="1">
    <location>
        <begin position="119"/>
        <end position="132"/>
    </location>
</feature>
<dbReference type="AlphaFoldDB" id="A0A9E9C3G7"/>
<protein>
    <recommendedName>
        <fullName evidence="4">Mobilization protein MobC</fullName>
    </recommendedName>
</protein>
<evidence type="ECO:0000256" key="1">
    <source>
        <dbReference type="SAM" id="MobiDB-lite"/>
    </source>
</evidence>
<sequence>MAGTSGRRSRAASIQKQAIDQVNTSLQELPAKPKDNLSLREAVNLLQDEIRSALAKGYSHEDLAAIFADQGIEISALTLKRYVSSGRNQGAKSKSMSGRTRTRRARKSEDTSSKAEPPTDLDDAEMVTEEESASGPGRRRKTSATKAQSSSSTKSTSRGTSTRGTTSTRTRRRGGR</sequence>
<evidence type="ECO:0000313" key="3">
    <source>
        <dbReference type="Proteomes" id="UP001163152"/>
    </source>
</evidence>
<evidence type="ECO:0008006" key="4">
    <source>
        <dbReference type="Google" id="ProtNLM"/>
    </source>
</evidence>
<name>A0A9E9C3G7_9CYAN</name>
<dbReference type="RefSeq" id="WP_268608416.1">
    <property type="nucleotide sequence ID" value="NZ_CP113797.1"/>
</dbReference>
<accession>A0A9E9C3G7</accession>
<feature type="region of interest" description="Disordered" evidence="1">
    <location>
        <begin position="83"/>
        <end position="176"/>
    </location>
</feature>
<dbReference type="EMBL" id="CP113797">
    <property type="protein sequence ID" value="WAL58951.1"/>
    <property type="molecule type" value="Genomic_DNA"/>
</dbReference>
<reference evidence="2" key="1">
    <citation type="submission" date="2022-12" db="EMBL/GenBank/DDBJ databases">
        <title>Polyphasic identification of a Novel Hot-Spring Cyanobacterium Ocullathermofonsia sinensis gen nov. sp. nov. and Genomic Insights on its Adaptations to the Thermal Habitat.</title>
        <authorList>
            <person name="Daroch M."/>
            <person name="Tang J."/>
            <person name="Jiang Y."/>
        </authorList>
    </citation>
    <scope>NUCLEOTIDE SEQUENCE</scope>
    <source>
        <strain evidence="2">PKUAC-SCTA174</strain>
    </source>
</reference>